<feature type="transmembrane region" description="Helical" evidence="1">
    <location>
        <begin position="411"/>
        <end position="438"/>
    </location>
</feature>
<dbReference type="AlphaFoldDB" id="A0A6H1Q1D9"/>
<feature type="transmembrane region" description="Helical" evidence="1">
    <location>
        <begin position="318"/>
        <end position="339"/>
    </location>
</feature>
<dbReference type="EMBL" id="CP038852">
    <property type="protein sequence ID" value="QIZ20601.1"/>
    <property type="molecule type" value="Genomic_DNA"/>
</dbReference>
<feature type="transmembrane region" description="Helical" evidence="1">
    <location>
        <begin position="196"/>
        <end position="214"/>
    </location>
</feature>
<keyword evidence="1" id="KW-1133">Transmembrane helix</keyword>
<feature type="transmembrane region" description="Helical" evidence="1">
    <location>
        <begin position="144"/>
        <end position="161"/>
    </location>
</feature>
<dbReference type="PANTHER" id="PTHR35342">
    <property type="entry name" value="TRICARBOXYLIC TRANSPORT PROTEIN"/>
    <property type="match status" value="1"/>
</dbReference>
<reference evidence="3 4" key="1">
    <citation type="journal article" date="2020" name="Nat. Microbiol.">
        <title>Lysogenic host-virus interactions in SAR11 marine bacteria.</title>
        <authorList>
            <person name="Morris R.M."/>
            <person name="Cain K.R."/>
            <person name="Hvorecny K.L."/>
            <person name="Kollman J.M."/>
        </authorList>
    </citation>
    <scope>NUCLEOTIDE SEQUENCE [LARGE SCALE GENOMIC DNA]</scope>
    <source>
        <strain evidence="3 4">NP1</strain>
    </source>
</reference>
<accession>A0A6H1Q1D9</accession>
<evidence type="ECO:0000313" key="3">
    <source>
        <dbReference type="EMBL" id="QIZ20601.1"/>
    </source>
</evidence>
<keyword evidence="1" id="KW-0472">Membrane</keyword>
<feature type="transmembrane region" description="Helical" evidence="1">
    <location>
        <begin position="387"/>
        <end position="404"/>
    </location>
</feature>
<dbReference type="PANTHER" id="PTHR35342:SF5">
    <property type="entry name" value="TRICARBOXYLIC TRANSPORT PROTEIN"/>
    <property type="match status" value="1"/>
</dbReference>
<feature type="transmembrane region" description="Helical" evidence="1">
    <location>
        <begin position="351"/>
        <end position="372"/>
    </location>
</feature>
<dbReference type="KEGG" id="peg:E5R92_02220"/>
<feature type="domain" description="DUF112" evidence="2">
    <location>
        <begin position="17"/>
        <end position="435"/>
    </location>
</feature>
<name>A0A6H1Q1D9_9PROT</name>
<dbReference type="RefSeq" id="WP_168606488.1">
    <property type="nucleotide sequence ID" value="NZ_CP038852.1"/>
</dbReference>
<gene>
    <name evidence="3" type="ORF">E5R92_02220</name>
</gene>
<dbReference type="Pfam" id="PF01970">
    <property type="entry name" value="TctA"/>
    <property type="match status" value="1"/>
</dbReference>
<evidence type="ECO:0000259" key="2">
    <source>
        <dbReference type="Pfam" id="PF01970"/>
    </source>
</evidence>
<organism evidence="3 4">
    <name type="scientific">Candidatus Pelagibacter giovannonii</name>
    <dbReference type="NCBI Taxonomy" id="2563896"/>
    <lineage>
        <taxon>Bacteria</taxon>
        <taxon>Pseudomonadati</taxon>
        <taxon>Pseudomonadota</taxon>
        <taxon>Alphaproteobacteria</taxon>
        <taxon>Candidatus Pelagibacterales</taxon>
        <taxon>Candidatus Pelagibacteraceae</taxon>
        <taxon>Candidatus Pelagibacter</taxon>
    </lineage>
</organism>
<feature type="transmembrane region" description="Helical" evidence="1">
    <location>
        <begin position="458"/>
        <end position="483"/>
    </location>
</feature>
<dbReference type="Proteomes" id="UP000501094">
    <property type="component" value="Chromosome"/>
</dbReference>
<feature type="transmembrane region" description="Helical" evidence="1">
    <location>
        <begin position="106"/>
        <end position="132"/>
    </location>
</feature>
<feature type="transmembrane region" description="Helical" evidence="1">
    <location>
        <begin position="57"/>
        <end position="79"/>
    </location>
</feature>
<evidence type="ECO:0000313" key="4">
    <source>
        <dbReference type="Proteomes" id="UP000501094"/>
    </source>
</evidence>
<sequence length="495" mass="52776">MENLSYMMAPLFSSKLLIVLFFGTLFGLILGVLPGLGPTTGGALILPFTMTLDPLSAIVLLTAIYCAGTYGGAITAILINTPGTPAAAATCLDGYPLAQKGEAGRALGMATVSSTIGGIFSVIILVFFAPLLAKLAYEFGQPEYFALAIFGLTMLASIGEGSPIKNLIAAAFGILISTVGKDFMTSIDRFTYGINELSEGIGFIPVVVGLFAISEMLTQSTMLDQVFKRVALKAVKLPSLKDYKLTWKTILRSSGIGSFIGVLPAEGGTVASLIGYSEAKRWSKTPEEFGKGSIEGIAGAEAANNAATGGAMVPTLALGIPGSATTAVILTGLIIHGVRPGPDLFREQPEFLYGIFGSMLIANILFFIFGFFGAKLFARITLVPNKILWPMIFALSVCGTYSLSQSITDVWIMLSFGVIGFFMRRYGFSVVPVIIGLILGELVEGTLRQSLVIFDGNWLMFLTRPIALTFFILAIIALLFPLFKKKTKITKLKKY</sequence>
<keyword evidence="4" id="KW-1185">Reference proteome</keyword>
<proteinExistence type="predicted"/>
<dbReference type="InterPro" id="IPR002823">
    <property type="entry name" value="DUF112_TM"/>
</dbReference>
<protein>
    <submittedName>
        <fullName evidence="3">C4-dicarboxylate ABC transporter permease</fullName>
    </submittedName>
</protein>
<feature type="transmembrane region" description="Helical" evidence="1">
    <location>
        <begin position="16"/>
        <end position="36"/>
    </location>
</feature>
<keyword evidence="1" id="KW-0812">Transmembrane</keyword>
<evidence type="ECO:0000256" key="1">
    <source>
        <dbReference type="SAM" id="Phobius"/>
    </source>
</evidence>